<dbReference type="SUPFAM" id="SSF53474">
    <property type="entry name" value="alpha/beta-Hydrolases"/>
    <property type="match status" value="1"/>
</dbReference>
<dbReference type="EMBL" id="ML978711">
    <property type="protein sequence ID" value="KAF2092099.1"/>
    <property type="molecule type" value="Genomic_DNA"/>
</dbReference>
<feature type="compositionally biased region" description="Polar residues" evidence="1">
    <location>
        <begin position="640"/>
        <end position="685"/>
    </location>
</feature>
<evidence type="ECO:0000313" key="2">
    <source>
        <dbReference type="EMBL" id="KAF2092099.1"/>
    </source>
</evidence>
<reference evidence="2" key="1">
    <citation type="journal article" date="2020" name="Stud. Mycol.">
        <title>101 Dothideomycetes genomes: a test case for predicting lifestyles and emergence of pathogens.</title>
        <authorList>
            <person name="Haridas S."/>
            <person name="Albert R."/>
            <person name="Binder M."/>
            <person name="Bloem J."/>
            <person name="Labutti K."/>
            <person name="Salamov A."/>
            <person name="Andreopoulos B."/>
            <person name="Baker S."/>
            <person name="Barry K."/>
            <person name="Bills G."/>
            <person name="Bluhm B."/>
            <person name="Cannon C."/>
            <person name="Castanera R."/>
            <person name="Culley D."/>
            <person name="Daum C."/>
            <person name="Ezra D."/>
            <person name="Gonzalez J."/>
            <person name="Henrissat B."/>
            <person name="Kuo A."/>
            <person name="Liang C."/>
            <person name="Lipzen A."/>
            <person name="Lutzoni F."/>
            <person name="Magnuson J."/>
            <person name="Mondo S."/>
            <person name="Nolan M."/>
            <person name="Ohm R."/>
            <person name="Pangilinan J."/>
            <person name="Park H.-J."/>
            <person name="Ramirez L."/>
            <person name="Alfaro M."/>
            <person name="Sun H."/>
            <person name="Tritt A."/>
            <person name="Yoshinaga Y."/>
            <person name="Zwiers L.-H."/>
            <person name="Turgeon B."/>
            <person name="Goodwin S."/>
            <person name="Spatafora J."/>
            <person name="Crous P."/>
            <person name="Grigoriev I."/>
        </authorList>
    </citation>
    <scope>NUCLEOTIDE SEQUENCE</scope>
    <source>
        <strain evidence="2">CBS 121410</strain>
    </source>
</reference>
<dbReference type="PANTHER" id="PTHR47842">
    <property type="entry name" value="EXPRESSED PROTEIN"/>
    <property type="match status" value="1"/>
</dbReference>
<dbReference type="AlphaFoldDB" id="A0A9P4I1Z4"/>
<dbReference type="Gene3D" id="3.40.50.1820">
    <property type="entry name" value="alpha/beta hydrolase"/>
    <property type="match status" value="1"/>
</dbReference>
<feature type="compositionally biased region" description="Polar residues" evidence="1">
    <location>
        <begin position="410"/>
        <end position="425"/>
    </location>
</feature>
<dbReference type="Proteomes" id="UP000799776">
    <property type="component" value="Unassembled WGS sequence"/>
</dbReference>
<comment type="caution">
    <text evidence="2">The sequence shown here is derived from an EMBL/GenBank/DDBJ whole genome shotgun (WGS) entry which is preliminary data.</text>
</comment>
<dbReference type="InterPro" id="IPR029058">
    <property type="entry name" value="AB_hydrolase_fold"/>
</dbReference>
<dbReference type="PANTHER" id="PTHR47842:SF3">
    <property type="entry name" value="DUF676 DOMAIN-CONTAINING PROTEIN"/>
    <property type="match status" value="1"/>
</dbReference>
<gene>
    <name evidence="2" type="ORF">K490DRAFT_32395</name>
</gene>
<protein>
    <recommendedName>
        <fullName evidence="4">DUF676 domain-containing protein</fullName>
    </recommendedName>
</protein>
<feature type="compositionally biased region" description="Low complexity" evidence="1">
    <location>
        <begin position="214"/>
        <end position="227"/>
    </location>
</feature>
<organism evidence="2 3">
    <name type="scientific">Saccharata proteae CBS 121410</name>
    <dbReference type="NCBI Taxonomy" id="1314787"/>
    <lineage>
        <taxon>Eukaryota</taxon>
        <taxon>Fungi</taxon>
        <taxon>Dikarya</taxon>
        <taxon>Ascomycota</taxon>
        <taxon>Pezizomycotina</taxon>
        <taxon>Dothideomycetes</taxon>
        <taxon>Dothideomycetes incertae sedis</taxon>
        <taxon>Botryosphaeriales</taxon>
        <taxon>Saccharataceae</taxon>
        <taxon>Saccharata</taxon>
    </lineage>
</organism>
<feature type="compositionally biased region" description="Polar residues" evidence="1">
    <location>
        <begin position="442"/>
        <end position="452"/>
    </location>
</feature>
<feature type="region of interest" description="Disordered" evidence="1">
    <location>
        <begin position="356"/>
        <end position="696"/>
    </location>
</feature>
<evidence type="ECO:0000313" key="3">
    <source>
        <dbReference type="Proteomes" id="UP000799776"/>
    </source>
</evidence>
<proteinExistence type="predicted"/>
<feature type="compositionally biased region" description="Pro residues" evidence="1">
    <location>
        <begin position="463"/>
        <end position="472"/>
    </location>
</feature>
<feature type="compositionally biased region" description="Basic and acidic residues" evidence="1">
    <location>
        <begin position="503"/>
        <end position="598"/>
    </location>
</feature>
<name>A0A9P4I1Z4_9PEZI</name>
<accession>A0A9P4I1Z4</accession>
<feature type="compositionally biased region" description="Basic and acidic residues" evidence="1">
    <location>
        <begin position="481"/>
        <end position="495"/>
    </location>
</feature>
<sequence>MNRTDQKRPVPPPLPPRSQAETADSPPSEPPPPYSEFADQTSHPLYALRSNDSRSGSTQSLVPRESDSQDGRRKLLLVYIHGFMGNETSFQSFPAHVHNLVTASLSETHVVHTKIYPRYRSRRAIEFASEDFSKWLAPHLHPDTDVILLGHSMGGLLSAEVVLLSPHSPATGHALRHRILGTINFDVPFLGMHPGVVASGLSSIFHPAEKSPDPKSQASPSPAAGSSQNDGYFASSADGGNGGSHTSTPGRIDTLFSPQPSDPNYNPAFPNDVHLPVRKGLSSALHFINKHSDGLIKASQQLVKSHLEFGGAMADYGGLKRRYTRIRALDMEDAEARKVATSGARTPPRVRFVNYYTASTGRPKPAKSPPPDSLDGQGTSRAVSMDTEMQDLRPAEQPSHQADTVELPSRSPSRLNPVEETQASEGAQDPRSGRPLEKVASGTESARSSQEMQLLLSHISALPPVPPSPSEPSPVDFSQYTDKDARKIAEKDHARAVKAYKQAVKDRNSALKDRSKLEEKIAKNTAKAEKKAQDEEKKRAHDVEKHAREEEKRAAKQKEKEEKMSGEELRLEKERQRVEAEGRRMEEAEKERLRKQREMLGLPSEEPKIEEVESRASLEVQSEKAGESEADEFHDAEESTAPSSAQQSHVPSISAGASTPSLTRSTTAEARFSDTASRTTSQTPSVKGKEKPKRDKKFCMLPSVDPRTGLLDPAWQRVFMEGVDEVGAHCGLFFVGPTYEMLVGEVAARIESWVLDDVSERAVRELGSQIL</sequence>
<dbReference type="OrthoDB" id="3248508at2759"/>
<evidence type="ECO:0008006" key="4">
    <source>
        <dbReference type="Google" id="ProtNLM"/>
    </source>
</evidence>
<keyword evidence="3" id="KW-1185">Reference proteome</keyword>
<feature type="compositionally biased region" description="Basic and acidic residues" evidence="1">
    <location>
        <begin position="605"/>
        <end position="637"/>
    </location>
</feature>
<feature type="region of interest" description="Disordered" evidence="1">
    <location>
        <begin position="207"/>
        <end position="271"/>
    </location>
</feature>
<feature type="region of interest" description="Disordered" evidence="1">
    <location>
        <begin position="1"/>
        <end position="68"/>
    </location>
</feature>
<evidence type="ECO:0000256" key="1">
    <source>
        <dbReference type="SAM" id="MobiDB-lite"/>
    </source>
</evidence>